<feature type="region of interest" description="Disordered" evidence="1">
    <location>
        <begin position="174"/>
        <end position="241"/>
    </location>
</feature>
<dbReference type="AlphaFoldDB" id="A0A518B2T2"/>
<proteinExistence type="predicted"/>
<dbReference type="RefSeq" id="WP_145257895.1">
    <property type="nucleotide sequence ID" value="NZ_CP036279.1"/>
</dbReference>
<keyword evidence="3" id="KW-1185">Reference proteome</keyword>
<reference evidence="2 3" key="1">
    <citation type="submission" date="2019-02" db="EMBL/GenBank/DDBJ databases">
        <title>Deep-cultivation of Planctomycetes and their phenomic and genomic characterization uncovers novel biology.</title>
        <authorList>
            <person name="Wiegand S."/>
            <person name="Jogler M."/>
            <person name="Boedeker C."/>
            <person name="Pinto D."/>
            <person name="Vollmers J."/>
            <person name="Rivas-Marin E."/>
            <person name="Kohn T."/>
            <person name="Peeters S.H."/>
            <person name="Heuer A."/>
            <person name="Rast P."/>
            <person name="Oberbeckmann S."/>
            <person name="Bunk B."/>
            <person name="Jeske O."/>
            <person name="Meyerdierks A."/>
            <person name="Storesund J.E."/>
            <person name="Kallscheuer N."/>
            <person name="Luecker S."/>
            <person name="Lage O.M."/>
            <person name="Pohl T."/>
            <person name="Merkel B.J."/>
            <person name="Hornburger P."/>
            <person name="Mueller R.-W."/>
            <person name="Bruemmer F."/>
            <person name="Labrenz M."/>
            <person name="Spormann A.M."/>
            <person name="Op den Camp H."/>
            <person name="Overmann J."/>
            <person name="Amann R."/>
            <person name="Jetten M.S.M."/>
            <person name="Mascher T."/>
            <person name="Medema M.H."/>
            <person name="Devos D.P."/>
            <person name="Kaster A.-K."/>
            <person name="Ovreas L."/>
            <person name="Rohde M."/>
            <person name="Galperin M.Y."/>
            <person name="Jogler C."/>
        </authorList>
    </citation>
    <scope>NUCLEOTIDE SEQUENCE [LARGE SCALE GENOMIC DNA]</scope>
    <source>
        <strain evidence="2 3">Pan216</strain>
    </source>
</reference>
<sequence>MAQMPEFKELPPVPPLPDLSPISNFDGKALDGLKGIIEKMYPDMPPAMQQQLDWCGAQLDHIQSKLPETMKGVVEEITESHGRLVAATEQINNMPEEIEKARKKKIDLMKAARAKMGIRRNAGQVDDWHGRVREEVLDHYLGEPKSPEGAERSHDEFQDWVMTSKVRDLYESVLASQGPSSKPKAPNQGSNWQDFLAASDTPVGAQAPKPSGPPSDRGTGSYMSWVDWLGVQSKSDGSGGD</sequence>
<gene>
    <name evidence="2" type="ORF">Pan216_21400</name>
</gene>
<dbReference type="Proteomes" id="UP000317093">
    <property type="component" value="Chromosome"/>
</dbReference>
<feature type="compositionally biased region" description="Polar residues" evidence="1">
    <location>
        <begin position="232"/>
        <end position="241"/>
    </location>
</feature>
<name>A0A518B2T2_9BACT</name>
<dbReference type="EMBL" id="CP036279">
    <property type="protein sequence ID" value="QDU61285.1"/>
    <property type="molecule type" value="Genomic_DNA"/>
</dbReference>
<evidence type="ECO:0000256" key="1">
    <source>
        <dbReference type="SAM" id="MobiDB-lite"/>
    </source>
</evidence>
<evidence type="ECO:0000313" key="3">
    <source>
        <dbReference type="Proteomes" id="UP000317093"/>
    </source>
</evidence>
<protein>
    <submittedName>
        <fullName evidence="2">Uncharacterized protein</fullName>
    </submittedName>
</protein>
<accession>A0A518B2T2</accession>
<feature type="region of interest" description="Disordered" evidence="1">
    <location>
        <begin position="1"/>
        <end position="20"/>
    </location>
</feature>
<dbReference type="KEGG" id="knv:Pan216_21400"/>
<organism evidence="2 3">
    <name type="scientific">Kolteria novifilia</name>
    <dbReference type="NCBI Taxonomy" id="2527975"/>
    <lineage>
        <taxon>Bacteria</taxon>
        <taxon>Pseudomonadati</taxon>
        <taxon>Planctomycetota</taxon>
        <taxon>Planctomycetia</taxon>
        <taxon>Kolteriales</taxon>
        <taxon>Kolteriaceae</taxon>
        <taxon>Kolteria</taxon>
    </lineage>
</organism>
<evidence type="ECO:0000313" key="2">
    <source>
        <dbReference type="EMBL" id="QDU61285.1"/>
    </source>
</evidence>